<reference evidence="1 2" key="1">
    <citation type="journal article" date="2014" name="Genome Biol. Evol.">
        <title>The genome of the myxosporean Thelohanellus kitauei shows adaptations to nutrient acquisition within its fish host.</title>
        <authorList>
            <person name="Yang Y."/>
            <person name="Xiong J."/>
            <person name="Zhou Z."/>
            <person name="Huo F."/>
            <person name="Miao W."/>
            <person name="Ran C."/>
            <person name="Liu Y."/>
            <person name="Zhang J."/>
            <person name="Feng J."/>
            <person name="Wang M."/>
            <person name="Wang M."/>
            <person name="Wang L."/>
            <person name="Yao B."/>
        </authorList>
    </citation>
    <scope>NUCLEOTIDE SEQUENCE [LARGE SCALE GENOMIC DNA]</scope>
    <source>
        <strain evidence="1">Wuqing</strain>
    </source>
</reference>
<evidence type="ECO:0000313" key="2">
    <source>
        <dbReference type="Proteomes" id="UP000031668"/>
    </source>
</evidence>
<dbReference type="AlphaFoldDB" id="A0A0C2N215"/>
<gene>
    <name evidence="1" type="ORF">RF11_08282</name>
</gene>
<dbReference type="EMBL" id="JWZT01003003">
    <property type="protein sequence ID" value="KII67937.1"/>
    <property type="molecule type" value="Genomic_DNA"/>
</dbReference>
<sequence length="138" mass="16278">MSRAYLIRYETLKSLNFTRTATVEVIIVVYTLKNNSHGNALFRLTLEGWRINCPATIPRSMMIEKVVYDPSWEVNYVMMEEIFIELSILDIYEGIEERSFVRIENGVTTILQESEVVFMNLDFKMFHDTDYMFYTSGE</sequence>
<keyword evidence="2" id="KW-1185">Reference proteome</keyword>
<name>A0A0C2N215_THEKT</name>
<dbReference type="Proteomes" id="UP000031668">
    <property type="component" value="Unassembled WGS sequence"/>
</dbReference>
<comment type="caution">
    <text evidence="1">The sequence shown here is derived from an EMBL/GenBank/DDBJ whole genome shotgun (WGS) entry which is preliminary data.</text>
</comment>
<evidence type="ECO:0000313" key="1">
    <source>
        <dbReference type="EMBL" id="KII67937.1"/>
    </source>
</evidence>
<accession>A0A0C2N215</accession>
<proteinExistence type="predicted"/>
<organism evidence="1 2">
    <name type="scientific">Thelohanellus kitauei</name>
    <name type="common">Myxosporean</name>
    <dbReference type="NCBI Taxonomy" id="669202"/>
    <lineage>
        <taxon>Eukaryota</taxon>
        <taxon>Metazoa</taxon>
        <taxon>Cnidaria</taxon>
        <taxon>Myxozoa</taxon>
        <taxon>Myxosporea</taxon>
        <taxon>Bivalvulida</taxon>
        <taxon>Platysporina</taxon>
        <taxon>Myxobolidae</taxon>
        <taxon>Thelohanellus</taxon>
    </lineage>
</organism>
<protein>
    <submittedName>
        <fullName evidence="1">Uncharacterized protein</fullName>
    </submittedName>
</protein>